<gene>
    <name evidence="4" type="ORF">VaNZ11_013007</name>
</gene>
<evidence type="ECO:0000313" key="5">
    <source>
        <dbReference type="Proteomes" id="UP001165090"/>
    </source>
</evidence>
<feature type="compositionally biased region" description="Low complexity" evidence="2">
    <location>
        <begin position="397"/>
        <end position="437"/>
    </location>
</feature>
<feature type="domain" description="CCZ1/INTU/HSP4 first Longin" evidence="3">
    <location>
        <begin position="26"/>
        <end position="136"/>
    </location>
</feature>
<evidence type="ECO:0000256" key="1">
    <source>
        <dbReference type="ARBA" id="ARBA00005352"/>
    </source>
</evidence>
<dbReference type="InterPro" id="IPR043987">
    <property type="entry name" value="CCZ1/INTU/HSP4_longin_1"/>
</dbReference>
<evidence type="ECO:0000313" key="4">
    <source>
        <dbReference type="EMBL" id="GLI68637.1"/>
    </source>
</evidence>
<dbReference type="PANTHER" id="PTHR13056:SF0">
    <property type="entry name" value="VACUOLAR FUSION PROTEIN CCZ1 HOMOLOG-RELATED"/>
    <property type="match status" value="1"/>
</dbReference>
<feature type="region of interest" description="Disordered" evidence="2">
    <location>
        <begin position="612"/>
        <end position="671"/>
    </location>
</feature>
<sequence>MQYSFSPQQPPANPVAAFFRATNLTFAVYDTRRGLCEGEEAEKVLSFFPTIAPINVRTSIVGLAQAVTSFAVTLSQDGSRFKSMVADHNKWVMYECEPSIWLLAIVRKAWAGSTCTNAAFKNLLISTYDVFVLLHGRMTTLLEQDPTGFALRRVLQPLLDEMGFRLLRPEAAASREAAGHLGLLANPLGPHCPGAVPLLTTSHQTFLTVQCLVNQLLVASFYGSRLVSGVLVLWGGMPVWSTLGSEDTAALVTLAARALAPAAKAVQRSRPVGVGSSLAVAARGGVGGSATAAPGSGGETAFETLLSPLQWRAGGGIQPPTTSPASSSLASVVAGLGLAFTAANGGGGAGSGTTAASGGGGRGGGYGGAAAIFGPSTLAGISLTGILGFGVGGGSSAATAAASSPGPPASGSGTPPLPVSSSAAAGPSSFSSSSTGAAAGGGGGGVGGGSSGGGVTVSGVGAPLPPFLSSFLRPRLRPSFYTSAATSSGLPLEAVLPMANVWLRGTNEWAQLLPYHRGQLLVLSLLHDGPPPGTEVLAALAAVLGRGAGPAASALAAEVPARSIWHEKGNRYCYTDSLCHVTRYSPLKKVLTLSSSAMRHLAHLRSKMDEWDDGSSAYINGGKAPREGRGDGGGEDGGGRSPGRPQRAEGEEEGNVQRPDGKPTAPAPANTADQTEGMIAAAAATDDDDDAGGGRSSSGDCELVVRTAHDAWLILRAAPGGRRLYAASEQSTLADLALTQGLETQTLPAAVVSTDALCDRLFPGLFLQP</sequence>
<dbReference type="EMBL" id="BSDZ01000080">
    <property type="protein sequence ID" value="GLI68637.1"/>
    <property type="molecule type" value="Genomic_DNA"/>
</dbReference>
<name>A0ABQ5SFC5_9CHLO</name>
<dbReference type="InterPro" id="IPR013176">
    <property type="entry name" value="Ccz1"/>
</dbReference>
<accession>A0ABQ5SFC5</accession>
<dbReference type="Pfam" id="PF19031">
    <property type="entry name" value="Intu_longin_1"/>
    <property type="match status" value="1"/>
</dbReference>
<reference evidence="4 5" key="1">
    <citation type="journal article" date="2023" name="IScience">
        <title>Expanded male sex-determining region conserved during the evolution of homothallism in the green alga Volvox.</title>
        <authorList>
            <person name="Yamamoto K."/>
            <person name="Matsuzaki R."/>
            <person name="Mahakham W."/>
            <person name="Heman W."/>
            <person name="Sekimoto H."/>
            <person name="Kawachi M."/>
            <person name="Minakuchi Y."/>
            <person name="Toyoda A."/>
            <person name="Nozaki H."/>
        </authorList>
    </citation>
    <scope>NUCLEOTIDE SEQUENCE [LARGE SCALE GENOMIC DNA]</scope>
    <source>
        <strain evidence="4 5">NIES-4468</strain>
    </source>
</reference>
<comment type="caution">
    <text evidence="4">The sequence shown here is derived from an EMBL/GenBank/DDBJ whole genome shotgun (WGS) entry which is preliminary data.</text>
</comment>
<organism evidence="4 5">
    <name type="scientific">Volvox africanus</name>
    <dbReference type="NCBI Taxonomy" id="51714"/>
    <lineage>
        <taxon>Eukaryota</taxon>
        <taxon>Viridiplantae</taxon>
        <taxon>Chlorophyta</taxon>
        <taxon>core chlorophytes</taxon>
        <taxon>Chlorophyceae</taxon>
        <taxon>CS clade</taxon>
        <taxon>Chlamydomonadales</taxon>
        <taxon>Volvocaceae</taxon>
        <taxon>Volvox</taxon>
    </lineage>
</organism>
<protein>
    <recommendedName>
        <fullName evidence="3">CCZ1/INTU/HSP4 first Longin domain-containing protein</fullName>
    </recommendedName>
</protein>
<keyword evidence="5" id="KW-1185">Reference proteome</keyword>
<comment type="similarity">
    <text evidence="1">Belongs to the CCZ1 family.</text>
</comment>
<evidence type="ECO:0000259" key="3">
    <source>
        <dbReference type="Pfam" id="PF19031"/>
    </source>
</evidence>
<dbReference type="PANTHER" id="PTHR13056">
    <property type="entry name" value="VACUOLAR FUSION PROTEIN CCZ1 HOMOLOG-RELATED"/>
    <property type="match status" value="1"/>
</dbReference>
<evidence type="ECO:0000256" key="2">
    <source>
        <dbReference type="SAM" id="MobiDB-lite"/>
    </source>
</evidence>
<feature type="region of interest" description="Disordered" evidence="2">
    <location>
        <begin position="397"/>
        <end position="446"/>
    </location>
</feature>
<dbReference type="Proteomes" id="UP001165090">
    <property type="component" value="Unassembled WGS sequence"/>
</dbReference>
<proteinExistence type="inferred from homology"/>